<protein>
    <submittedName>
        <fullName evidence="4">Uncharacterized protein</fullName>
    </submittedName>
</protein>
<reference evidence="3 4" key="1">
    <citation type="journal article" date="2019" name="Mol. Biol. Evol.">
        <title>Blast fungal genomes show frequent chromosomal changes, gene gains and losses, and effector gene turnover.</title>
        <authorList>
            <person name="Gomez Luciano L.B."/>
            <person name="Jason Tsai I."/>
            <person name="Chuma I."/>
            <person name="Tosa Y."/>
            <person name="Chen Y.H."/>
            <person name="Li J.Y."/>
            <person name="Li M.Y."/>
            <person name="Jade Lu M.Y."/>
            <person name="Nakayashiki H."/>
            <person name="Li W.H."/>
        </authorList>
    </citation>
    <scope>NUCLEOTIDE SEQUENCE [LARGE SCALE GENOMIC DNA]</scope>
    <source>
        <strain evidence="3 4">NI907</strain>
    </source>
</reference>
<dbReference type="Proteomes" id="UP000515153">
    <property type="component" value="Chromosome VI"/>
</dbReference>
<feature type="chain" id="PRO_5027798676" evidence="2">
    <location>
        <begin position="23"/>
        <end position="64"/>
    </location>
</feature>
<dbReference type="GeneID" id="41966015"/>
<reference evidence="4" key="3">
    <citation type="submission" date="2025-08" db="UniProtKB">
        <authorList>
            <consortium name="RefSeq"/>
        </authorList>
    </citation>
    <scope>IDENTIFICATION</scope>
    <source>
        <strain evidence="4">NI907</strain>
    </source>
</reference>
<evidence type="ECO:0000256" key="2">
    <source>
        <dbReference type="SAM" id="SignalP"/>
    </source>
</evidence>
<dbReference type="RefSeq" id="XP_030976719.1">
    <property type="nucleotide sequence ID" value="XM_031131110.1"/>
</dbReference>
<feature type="signal peptide" evidence="2">
    <location>
        <begin position="1"/>
        <end position="22"/>
    </location>
</feature>
<name>A0A6P8AP96_PYRGI</name>
<keyword evidence="3" id="KW-1185">Reference proteome</keyword>
<reference evidence="4" key="2">
    <citation type="submission" date="2019-10" db="EMBL/GenBank/DDBJ databases">
        <authorList>
            <consortium name="NCBI Genome Project"/>
        </authorList>
    </citation>
    <scope>NUCLEOTIDE SEQUENCE</scope>
    <source>
        <strain evidence="4">NI907</strain>
    </source>
</reference>
<dbReference type="AlphaFoldDB" id="A0A6P8AP96"/>
<keyword evidence="2" id="KW-0732">Signal</keyword>
<proteinExistence type="predicted"/>
<gene>
    <name evidence="4" type="ORF">PgNI_11136</name>
</gene>
<evidence type="ECO:0000313" key="4">
    <source>
        <dbReference type="RefSeq" id="XP_030976719.1"/>
    </source>
</evidence>
<evidence type="ECO:0000313" key="3">
    <source>
        <dbReference type="Proteomes" id="UP000515153"/>
    </source>
</evidence>
<dbReference type="KEGG" id="pgri:PgNI_11136"/>
<organism evidence="3 4">
    <name type="scientific">Pyricularia grisea</name>
    <name type="common">Crabgrass-specific blast fungus</name>
    <name type="synonym">Magnaporthe grisea</name>
    <dbReference type="NCBI Taxonomy" id="148305"/>
    <lineage>
        <taxon>Eukaryota</taxon>
        <taxon>Fungi</taxon>
        <taxon>Dikarya</taxon>
        <taxon>Ascomycota</taxon>
        <taxon>Pezizomycotina</taxon>
        <taxon>Sordariomycetes</taxon>
        <taxon>Sordariomycetidae</taxon>
        <taxon>Magnaporthales</taxon>
        <taxon>Pyriculariaceae</taxon>
        <taxon>Pyricularia</taxon>
    </lineage>
</organism>
<evidence type="ECO:0000256" key="1">
    <source>
        <dbReference type="SAM" id="MobiDB-lite"/>
    </source>
</evidence>
<accession>A0A6P8AP96</accession>
<feature type="region of interest" description="Disordered" evidence="1">
    <location>
        <begin position="45"/>
        <end position="64"/>
    </location>
</feature>
<sequence>METLKVATVCLVSALAVLGAAGEVLKQEGRDVEKALGDLLKEKAKKCNGSPSASGTPPSPGWTG</sequence>